<evidence type="ECO:0000313" key="7">
    <source>
        <dbReference type="EMBL" id="TDB62460.1"/>
    </source>
</evidence>
<dbReference type="EMBL" id="RRZK01000018">
    <property type="protein sequence ID" value="TDB62460.1"/>
    <property type="molecule type" value="Genomic_DNA"/>
</dbReference>
<evidence type="ECO:0000256" key="2">
    <source>
        <dbReference type="ARBA" id="ARBA00008974"/>
    </source>
</evidence>
<dbReference type="InterPro" id="IPR030191">
    <property type="entry name" value="CodB"/>
</dbReference>
<dbReference type="InterPro" id="IPR001248">
    <property type="entry name" value="Pur-cyt_permease"/>
</dbReference>
<name>A0A1H2NP42_PSEVA</name>
<dbReference type="PANTHER" id="PTHR30569">
    <property type="entry name" value="CYTOSINE TRANSPORTER CODB"/>
    <property type="match status" value="1"/>
</dbReference>
<sequence length="432" mass="46006">MNSTENVIPDSYDRSPVPQSETVAGTGLALITFGIGMTLPVFWLGADVTGKVGFTSASLIFIGVCAVLGLLCALTAMVGVRTRLSTYMVLQFSFGRHGARLINLIMAVTLLGFYAATVDIFGSTVSSALQSAWGIVTPAWLHCVWGSVLMTLMAIYGLHGLDRLSLYSVPLMALFMAFALYMGVHQATSGQFAGFAGSGDSVALAIASTIGMVILTPVLMPDFTRYARTEKDALIAILGMVLGFPFVLIVGGVLSIATGQSEIMLIMASLGLLLPALIVLVFSTWITNTANLYSATLTLATVSRTPSWKLTLGGSLLATLLAVGGFMAHFLDFIMTLSIVIPPFASIYVVDFFVVRRQRYEVAALAHSPAFGWPALVSWALASGVAWLTSFEGWTLTSQPTLDSLLVALVAYLALNRLMRVPATAPSRPHNR</sequence>
<organism evidence="7 8">
    <name type="scientific">Pseudomonas vancouverensis</name>
    <dbReference type="NCBI Taxonomy" id="95300"/>
    <lineage>
        <taxon>Bacteria</taxon>
        <taxon>Pseudomonadati</taxon>
        <taxon>Pseudomonadota</taxon>
        <taxon>Gammaproteobacteria</taxon>
        <taxon>Pseudomonadales</taxon>
        <taxon>Pseudomonadaceae</taxon>
        <taxon>Pseudomonas</taxon>
    </lineage>
</organism>
<feature type="transmembrane region" description="Helical" evidence="6">
    <location>
        <begin position="133"/>
        <end position="157"/>
    </location>
</feature>
<dbReference type="RefSeq" id="WP_093222821.1">
    <property type="nucleotide sequence ID" value="NZ_LT629803.1"/>
</dbReference>
<feature type="transmembrane region" description="Helical" evidence="6">
    <location>
        <begin position="164"/>
        <end position="182"/>
    </location>
</feature>
<keyword evidence="8" id="KW-1185">Reference proteome</keyword>
<evidence type="ECO:0000256" key="5">
    <source>
        <dbReference type="ARBA" id="ARBA00023136"/>
    </source>
</evidence>
<feature type="transmembrane region" description="Helical" evidence="6">
    <location>
        <begin position="307"/>
        <end position="327"/>
    </location>
</feature>
<feature type="transmembrane region" description="Helical" evidence="6">
    <location>
        <begin position="101"/>
        <end position="121"/>
    </location>
</feature>
<gene>
    <name evidence="7" type="ORF">EIY72_14185</name>
</gene>
<feature type="transmembrane region" description="Helical" evidence="6">
    <location>
        <begin position="202"/>
        <end position="221"/>
    </location>
</feature>
<comment type="subcellular location">
    <subcellularLocation>
        <location evidence="1">Membrane</location>
        <topology evidence="1">Multi-pass membrane protein</topology>
    </subcellularLocation>
</comment>
<dbReference type="STRING" id="95300.SAMN05216558_2675"/>
<feature type="transmembrane region" description="Helical" evidence="6">
    <location>
        <begin position="402"/>
        <end position="419"/>
    </location>
</feature>
<reference evidence="8" key="1">
    <citation type="journal article" date="2019" name="bioRxiv">
        <title>Bacterially produced spermidine induces plant systemic susceptibility to pathogens.</title>
        <authorList>
            <person name="Melnyk R.A."/>
            <person name="Beskrovnaya P.A."/>
            <person name="Liu Z."/>
            <person name="Song Y."/>
            <person name="Haney C.H."/>
        </authorList>
    </citation>
    <scope>NUCLEOTIDE SEQUENCE [LARGE SCALE GENOMIC DNA]</scope>
    <source>
        <strain evidence="8">Dha-51</strain>
    </source>
</reference>
<dbReference type="OrthoDB" id="5487344at2"/>
<dbReference type="Gene3D" id="1.10.4160.10">
    <property type="entry name" value="Hydantoin permease"/>
    <property type="match status" value="1"/>
</dbReference>
<comment type="caution">
    <text evidence="7">The sequence shown here is derived from an EMBL/GenBank/DDBJ whole genome shotgun (WGS) entry which is preliminary data.</text>
</comment>
<feature type="transmembrane region" description="Helical" evidence="6">
    <location>
        <begin position="233"/>
        <end position="257"/>
    </location>
</feature>
<evidence type="ECO:0000256" key="1">
    <source>
        <dbReference type="ARBA" id="ARBA00004141"/>
    </source>
</evidence>
<feature type="transmembrane region" description="Helical" evidence="6">
    <location>
        <begin position="333"/>
        <end position="355"/>
    </location>
</feature>
<feature type="transmembrane region" description="Helical" evidence="6">
    <location>
        <begin position="263"/>
        <end position="286"/>
    </location>
</feature>
<evidence type="ECO:0000313" key="8">
    <source>
        <dbReference type="Proteomes" id="UP000295254"/>
    </source>
</evidence>
<protein>
    <submittedName>
        <fullName evidence="7">Uncharacterized protein</fullName>
    </submittedName>
</protein>
<proteinExistence type="inferred from homology"/>
<dbReference type="GO" id="GO:0005886">
    <property type="term" value="C:plasma membrane"/>
    <property type="evidence" value="ECO:0007669"/>
    <property type="project" value="TreeGrafter"/>
</dbReference>
<dbReference type="PANTHER" id="PTHR30569:SF0">
    <property type="entry name" value="CYTOSINE PERMEASE"/>
    <property type="match status" value="1"/>
</dbReference>
<feature type="transmembrane region" description="Helical" evidence="6">
    <location>
        <begin position="23"/>
        <end position="46"/>
    </location>
</feature>
<dbReference type="Proteomes" id="UP000295254">
    <property type="component" value="Unassembled WGS sequence"/>
</dbReference>
<dbReference type="AlphaFoldDB" id="A0A1H2NP42"/>
<dbReference type="Pfam" id="PF02133">
    <property type="entry name" value="Transp_cyt_pur"/>
    <property type="match status" value="1"/>
</dbReference>
<evidence type="ECO:0000256" key="4">
    <source>
        <dbReference type="ARBA" id="ARBA00022989"/>
    </source>
</evidence>
<keyword evidence="3 6" id="KW-0812">Transmembrane</keyword>
<evidence type="ECO:0000256" key="6">
    <source>
        <dbReference type="SAM" id="Phobius"/>
    </source>
</evidence>
<dbReference type="GO" id="GO:0015209">
    <property type="term" value="F:cytosine transmembrane transporter activity"/>
    <property type="evidence" value="ECO:0007669"/>
    <property type="project" value="InterPro"/>
</dbReference>
<accession>A0A1H2NP42</accession>
<evidence type="ECO:0000256" key="3">
    <source>
        <dbReference type="ARBA" id="ARBA00022692"/>
    </source>
</evidence>
<keyword evidence="4 6" id="KW-1133">Transmembrane helix</keyword>
<keyword evidence="5 6" id="KW-0472">Membrane</keyword>
<feature type="transmembrane region" description="Helical" evidence="6">
    <location>
        <begin position="58"/>
        <end position="80"/>
    </location>
</feature>
<comment type="similarity">
    <text evidence="2">Belongs to the purine-cytosine permease (2.A.39) family.</text>
</comment>
<feature type="transmembrane region" description="Helical" evidence="6">
    <location>
        <begin position="362"/>
        <end position="382"/>
    </location>
</feature>